<evidence type="ECO:0000313" key="1">
    <source>
        <dbReference type="EMBL" id="OMO95219.1"/>
    </source>
</evidence>
<gene>
    <name evidence="1" type="ORF">COLO4_16038</name>
</gene>
<sequence>MASSRYTPNHAQSSWKSKVVIPNLASPQA</sequence>
<dbReference type="EMBL" id="AWUE01015867">
    <property type="protein sequence ID" value="OMO95219.1"/>
    <property type="molecule type" value="Genomic_DNA"/>
</dbReference>
<comment type="caution">
    <text evidence="1">The sequence shown here is derived from an EMBL/GenBank/DDBJ whole genome shotgun (WGS) entry which is preliminary data.</text>
</comment>
<reference evidence="2" key="1">
    <citation type="submission" date="2013-09" db="EMBL/GenBank/DDBJ databases">
        <title>Corchorus olitorius genome sequencing.</title>
        <authorList>
            <person name="Alam M."/>
            <person name="Haque M.S."/>
            <person name="Islam M.S."/>
            <person name="Emdad E.M."/>
            <person name="Islam M.M."/>
            <person name="Ahmed B."/>
            <person name="Halim A."/>
            <person name="Hossen Q.M.M."/>
            <person name="Hossain M.Z."/>
            <person name="Ahmed R."/>
            <person name="Khan M.M."/>
            <person name="Islam R."/>
            <person name="Rashid M.M."/>
            <person name="Khan S.A."/>
            <person name="Rahman M.S."/>
            <person name="Alam M."/>
            <person name="Yahiya A.S."/>
            <person name="Khan M.S."/>
            <person name="Azam M.S."/>
            <person name="Haque T."/>
            <person name="Lashkar M.Z.H."/>
            <person name="Akhand A.I."/>
            <person name="Morshed G."/>
            <person name="Roy S."/>
            <person name="Uddin K.S."/>
            <person name="Rabeya T."/>
            <person name="Hossain A.S."/>
            <person name="Chowdhury A."/>
            <person name="Snigdha A.R."/>
            <person name="Mortoza M.S."/>
            <person name="Matin S.A."/>
            <person name="Hoque S.M.E."/>
            <person name="Islam M.K."/>
            <person name="Roy D.K."/>
            <person name="Haider R."/>
            <person name="Moosa M.M."/>
            <person name="Elias S.M."/>
            <person name="Hasan A.M."/>
            <person name="Jahan S."/>
            <person name="Shafiuddin M."/>
            <person name="Mahmood N."/>
            <person name="Shommy N.S."/>
        </authorList>
    </citation>
    <scope>NUCLEOTIDE SEQUENCE [LARGE SCALE GENOMIC DNA]</scope>
    <source>
        <strain evidence="2">cv. O-4</strain>
    </source>
</reference>
<dbReference type="AlphaFoldDB" id="A0A1R3JK38"/>
<accession>A0A1R3JK38</accession>
<dbReference type="Proteomes" id="UP000187203">
    <property type="component" value="Unassembled WGS sequence"/>
</dbReference>
<proteinExistence type="predicted"/>
<name>A0A1R3JK38_9ROSI</name>
<protein>
    <submittedName>
        <fullName evidence="1">Uncharacterized protein</fullName>
    </submittedName>
</protein>
<organism evidence="1 2">
    <name type="scientific">Corchorus olitorius</name>
    <dbReference type="NCBI Taxonomy" id="93759"/>
    <lineage>
        <taxon>Eukaryota</taxon>
        <taxon>Viridiplantae</taxon>
        <taxon>Streptophyta</taxon>
        <taxon>Embryophyta</taxon>
        <taxon>Tracheophyta</taxon>
        <taxon>Spermatophyta</taxon>
        <taxon>Magnoliopsida</taxon>
        <taxon>eudicotyledons</taxon>
        <taxon>Gunneridae</taxon>
        <taxon>Pentapetalae</taxon>
        <taxon>rosids</taxon>
        <taxon>malvids</taxon>
        <taxon>Malvales</taxon>
        <taxon>Malvaceae</taxon>
        <taxon>Grewioideae</taxon>
        <taxon>Apeibeae</taxon>
        <taxon>Corchorus</taxon>
    </lineage>
</organism>
<evidence type="ECO:0000313" key="2">
    <source>
        <dbReference type="Proteomes" id="UP000187203"/>
    </source>
</evidence>
<keyword evidence="2" id="KW-1185">Reference proteome</keyword>